<dbReference type="GO" id="GO:0000156">
    <property type="term" value="F:phosphorelay response regulator activity"/>
    <property type="evidence" value="ECO:0007669"/>
    <property type="project" value="TreeGrafter"/>
</dbReference>
<evidence type="ECO:0000256" key="5">
    <source>
        <dbReference type="ARBA" id="ARBA00023163"/>
    </source>
</evidence>
<dbReference type="RefSeq" id="WP_136406084.1">
    <property type="nucleotide sequence ID" value="NZ_JARXRQ010000003.1"/>
</dbReference>
<evidence type="ECO:0000256" key="2">
    <source>
        <dbReference type="ARBA" id="ARBA00023012"/>
    </source>
</evidence>
<evidence type="ECO:0000256" key="7">
    <source>
        <dbReference type="PROSITE-ProRule" id="PRU01091"/>
    </source>
</evidence>
<keyword evidence="1 6" id="KW-0597">Phosphoprotein</keyword>
<dbReference type="PANTHER" id="PTHR48111:SF59">
    <property type="entry name" value="TRANSCRIPTIONAL REGULATORY PROTEIN BAER"/>
    <property type="match status" value="1"/>
</dbReference>
<dbReference type="FunFam" id="3.40.50.2300:FF:000001">
    <property type="entry name" value="DNA-binding response regulator PhoB"/>
    <property type="match status" value="1"/>
</dbReference>
<accession>A0A4S5BSM1</accession>
<evidence type="ECO:0000256" key="1">
    <source>
        <dbReference type="ARBA" id="ARBA00022553"/>
    </source>
</evidence>
<evidence type="ECO:0000259" key="9">
    <source>
        <dbReference type="PROSITE" id="PS51755"/>
    </source>
</evidence>
<evidence type="ECO:0000313" key="10">
    <source>
        <dbReference type="EMBL" id="THJ33975.1"/>
    </source>
</evidence>
<protein>
    <submittedName>
        <fullName evidence="10">Response regulator transcription factor</fullName>
    </submittedName>
</protein>
<evidence type="ECO:0000256" key="3">
    <source>
        <dbReference type="ARBA" id="ARBA00023015"/>
    </source>
</evidence>
<dbReference type="PROSITE" id="PS51755">
    <property type="entry name" value="OMPR_PHOB"/>
    <property type="match status" value="1"/>
</dbReference>
<dbReference type="OrthoDB" id="9802426at2"/>
<feature type="DNA-binding region" description="OmpR/PhoB-type" evidence="7">
    <location>
        <begin position="137"/>
        <end position="239"/>
    </location>
</feature>
<dbReference type="PANTHER" id="PTHR48111">
    <property type="entry name" value="REGULATOR OF RPOS"/>
    <property type="match status" value="1"/>
</dbReference>
<dbReference type="InterPro" id="IPR039420">
    <property type="entry name" value="WalR-like"/>
</dbReference>
<dbReference type="AlphaFoldDB" id="A0A4S5BSM1"/>
<dbReference type="GO" id="GO:0000976">
    <property type="term" value="F:transcription cis-regulatory region binding"/>
    <property type="evidence" value="ECO:0007669"/>
    <property type="project" value="TreeGrafter"/>
</dbReference>
<organism evidence="10 11">
    <name type="scientific">Lampropedia aestuarii</name>
    <dbReference type="NCBI Taxonomy" id="2562762"/>
    <lineage>
        <taxon>Bacteria</taxon>
        <taxon>Pseudomonadati</taxon>
        <taxon>Pseudomonadota</taxon>
        <taxon>Betaproteobacteria</taxon>
        <taxon>Burkholderiales</taxon>
        <taxon>Comamonadaceae</taxon>
        <taxon>Lampropedia</taxon>
    </lineage>
</organism>
<dbReference type="InterPro" id="IPR001789">
    <property type="entry name" value="Sig_transdc_resp-reg_receiver"/>
</dbReference>
<dbReference type="Proteomes" id="UP000306236">
    <property type="component" value="Unassembled WGS sequence"/>
</dbReference>
<dbReference type="Pfam" id="PF00072">
    <property type="entry name" value="Response_reg"/>
    <property type="match status" value="1"/>
</dbReference>
<dbReference type="InterPro" id="IPR036388">
    <property type="entry name" value="WH-like_DNA-bd_sf"/>
</dbReference>
<dbReference type="PROSITE" id="PS50110">
    <property type="entry name" value="RESPONSE_REGULATORY"/>
    <property type="match status" value="1"/>
</dbReference>
<name>A0A4S5BSM1_9BURK</name>
<keyword evidence="5" id="KW-0804">Transcription</keyword>
<feature type="domain" description="OmpR/PhoB-type" evidence="9">
    <location>
        <begin position="137"/>
        <end position="239"/>
    </location>
</feature>
<dbReference type="InterPro" id="IPR001867">
    <property type="entry name" value="OmpR/PhoB-type_DNA-bd"/>
</dbReference>
<sequence>MKLLNASIPVPLVLVIEDEQGISSILAAYLERDGMRVQLAQDGHEAVQLFNQYLPDLVLLDIHLPQVDGLDVLRAIRSHGETPVIMVTALADDVNKLVALRMGADDYVVKPFNPAEVVARVRAVLRRSQPHSESREPAPIRVGALEINEQDHMAVVYDSKARPKPLALTLTEFRLLSLLASQPKRCFSRSYLVDNCLPESDALERVIDSHLSKLRRKLQLAGQDNLIETVRGVGYRLCPEV</sequence>
<gene>
    <name evidence="10" type="ORF">E8K88_07705</name>
</gene>
<dbReference type="GO" id="GO:0032993">
    <property type="term" value="C:protein-DNA complex"/>
    <property type="evidence" value="ECO:0007669"/>
    <property type="project" value="TreeGrafter"/>
</dbReference>
<feature type="modified residue" description="4-aspartylphosphate" evidence="6">
    <location>
        <position position="61"/>
    </location>
</feature>
<dbReference type="CDD" id="cd00383">
    <property type="entry name" value="trans_reg_C"/>
    <property type="match status" value="1"/>
</dbReference>
<dbReference type="InterPro" id="IPR016032">
    <property type="entry name" value="Sig_transdc_resp-reg_C-effctor"/>
</dbReference>
<dbReference type="SUPFAM" id="SSF52172">
    <property type="entry name" value="CheY-like"/>
    <property type="match status" value="1"/>
</dbReference>
<keyword evidence="2" id="KW-0902">Two-component regulatory system</keyword>
<keyword evidence="11" id="KW-1185">Reference proteome</keyword>
<keyword evidence="4 7" id="KW-0238">DNA-binding</keyword>
<feature type="domain" description="Response regulatory" evidence="8">
    <location>
        <begin position="12"/>
        <end position="125"/>
    </location>
</feature>
<dbReference type="Pfam" id="PF00486">
    <property type="entry name" value="Trans_reg_C"/>
    <property type="match status" value="1"/>
</dbReference>
<evidence type="ECO:0000259" key="8">
    <source>
        <dbReference type="PROSITE" id="PS50110"/>
    </source>
</evidence>
<dbReference type="Gene3D" id="6.10.250.690">
    <property type="match status" value="1"/>
</dbReference>
<comment type="caution">
    <text evidence="10">The sequence shown here is derived from an EMBL/GenBank/DDBJ whole genome shotgun (WGS) entry which is preliminary data.</text>
</comment>
<dbReference type="CDD" id="cd17574">
    <property type="entry name" value="REC_OmpR"/>
    <property type="match status" value="1"/>
</dbReference>
<dbReference type="Gene3D" id="1.10.10.10">
    <property type="entry name" value="Winged helix-like DNA-binding domain superfamily/Winged helix DNA-binding domain"/>
    <property type="match status" value="1"/>
</dbReference>
<keyword evidence="3" id="KW-0805">Transcription regulation</keyword>
<dbReference type="SMART" id="SM00448">
    <property type="entry name" value="REC"/>
    <property type="match status" value="1"/>
</dbReference>
<dbReference type="SUPFAM" id="SSF46894">
    <property type="entry name" value="C-terminal effector domain of the bipartite response regulators"/>
    <property type="match status" value="1"/>
</dbReference>
<evidence type="ECO:0000256" key="6">
    <source>
        <dbReference type="PROSITE-ProRule" id="PRU00169"/>
    </source>
</evidence>
<dbReference type="GO" id="GO:0006355">
    <property type="term" value="P:regulation of DNA-templated transcription"/>
    <property type="evidence" value="ECO:0007669"/>
    <property type="project" value="InterPro"/>
</dbReference>
<dbReference type="SMART" id="SM00862">
    <property type="entry name" value="Trans_reg_C"/>
    <property type="match status" value="1"/>
</dbReference>
<evidence type="ECO:0000313" key="11">
    <source>
        <dbReference type="Proteomes" id="UP000306236"/>
    </source>
</evidence>
<evidence type="ECO:0000256" key="4">
    <source>
        <dbReference type="ARBA" id="ARBA00023125"/>
    </source>
</evidence>
<dbReference type="GO" id="GO:0005829">
    <property type="term" value="C:cytosol"/>
    <property type="evidence" value="ECO:0007669"/>
    <property type="project" value="TreeGrafter"/>
</dbReference>
<dbReference type="Gene3D" id="3.40.50.2300">
    <property type="match status" value="1"/>
</dbReference>
<dbReference type="InterPro" id="IPR011006">
    <property type="entry name" value="CheY-like_superfamily"/>
</dbReference>
<dbReference type="EMBL" id="SSWX01000008">
    <property type="protein sequence ID" value="THJ33975.1"/>
    <property type="molecule type" value="Genomic_DNA"/>
</dbReference>
<proteinExistence type="predicted"/>
<reference evidence="10 11" key="1">
    <citation type="submission" date="2019-04" db="EMBL/GenBank/DDBJ databases">
        <title>Lampropedia sp YIM MLB12 draf genome.</title>
        <authorList>
            <person name="Wang Y.-X."/>
        </authorList>
    </citation>
    <scope>NUCLEOTIDE SEQUENCE [LARGE SCALE GENOMIC DNA]</scope>
    <source>
        <strain evidence="10 11">YIM MLB12</strain>
    </source>
</reference>